<dbReference type="InterPro" id="IPR013108">
    <property type="entry name" value="Amidohydro_3"/>
</dbReference>
<proteinExistence type="predicted"/>
<dbReference type="RefSeq" id="WP_121891827.1">
    <property type="nucleotide sequence ID" value="NZ_PENI01000016.1"/>
</dbReference>
<dbReference type="AlphaFoldDB" id="A0A3M0I5C1"/>
<evidence type="ECO:0000313" key="3">
    <source>
        <dbReference type="Proteomes" id="UP000270471"/>
    </source>
</evidence>
<dbReference type="PANTHER" id="PTHR22642:SF2">
    <property type="entry name" value="PROTEIN LONG AFTER FAR-RED 3"/>
    <property type="match status" value="1"/>
</dbReference>
<dbReference type="Gene3D" id="3.20.20.140">
    <property type="entry name" value="Metal-dependent hydrolases"/>
    <property type="match status" value="1"/>
</dbReference>
<dbReference type="Proteomes" id="UP000270471">
    <property type="component" value="Unassembled WGS sequence"/>
</dbReference>
<dbReference type="SUPFAM" id="SSF51556">
    <property type="entry name" value="Metallo-dependent hydrolases"/>
    <property type="match status" value="1"/>
</dbReference>
<evidence type="ECO:0000313" key="2">
    <source>
        <dbReference type="EMBL" id="RMB83472.1"/>
    </source>
</evidence>
<reference evidence="2 3" key="1">
    <citation type="submission" date="2017-11" db="EMBL/GenBank/DDBJ databases">
        <title>Draft genome of actinobacteria isolated from guarana (Paullinia cupana (Mart.) Ducke.</title>
        <authorList>
            <person name="Siqueira K.A."/>
            <person name="Liotti R.G."/>
            <person name="Mendes T.A.O."/>
            <person name="Soares M.A."/>
        </authorList>
    </citation>
    <scope>NUCLEOTIDE SEQUENCE [LARGE SCALE GENOMIC DNA]</scope>
    <source>
        <strain evidence="2 3">193</strain>
    </source>
</reference>
<dbReference type="Gene3D" id="2.30.40.10">
    <property type="entry name" value="Urease, subunit C, domain 1"/>
    <property type="match status" value="1"/>
</dbReference>
<dbReference type="SUPFAM" id="SSF51338">
    <property type="entry name" value="Composite domain of metallo-dependent hydrolases"/>
    <property type="match status" value="1"/>
</dbReference>
<accession>A0A3M0I5C1</accession>
<dbReference type="EMBL" id="PENI01000016">
    <property type="protein sequence ID" value="RMB83472.1"/>
    <property type="molecule type" value="Genomic_DNA"/>
</dbReference>
<dbReference type="InterPro" id="IPR011059">
    <property type="entry name" value="Metal-dep_hydrolase_composite"/>
</dbReference>
<gene>
    <name evidence="2" type="ORF">CTZ28_24325</name>
</gene>
<protein>
    <submittedName>
        <fullName evidence="2">Amidohydrolase</fullName>
    </submittedName>
</protein>
<dbReference type="InterPro" id="IPR032466">
    <property type="entry name" value="Metal_Hydrolase"/>
</dbReference>
<dbReference type="Gene3D" id="3.10.310.70">
    <property type="match status" value="1"/>
</dbReference>
<keyword evidence="3" id="KW-1185">Reference proteome</keyword>
<dbReference type="OrthoDB" id="3173428at2"/>
<evidence type="ECO:0000259" key="1">
    <source>
        <dbReference type="Pfam" id="PF07969"/>
    </source>
</evidence>
<dbReference type="PANTHER" id="PTHR22642">
    <property type="entry name" value="IMIDAZOLONEPROPIONASE"/>
    <property type="match status" value="1"/>
</dbReference>
<sequence>MTALPATPAPAPSGAGARTKIFTGPRILAGDGTEPEALAVRSGWIVAAGTRHDLRSAFPKAEEVALDGALVVPGFNDAHCHPSQAALARVRVDLNTLPNAGAVLSALRRQARRTPPGQWVVGQPLDERRVGVLDRDMLDQVSDSHPVLVVHYSLHRAVANSAGLAALGYRSPADAPPGGQLGVRADGRLDGHLVERAWLDPWLPGTGASSIAPYGTPSAQQAALKDVIAELHACGITSFCDALVTPAEQELYARTLAAGELTARVGMLLWHSYADPERLPGDGPDPLRLRTVGVKMMLDGALSGGTCLCRSPYPSATGTGNGLQILGDDEFTATVRAIDAAGGRVAVHANGDQAVQTVLDVIESLPRSGTRHRIEHCSLIDDSLAGRIARARLITVPFGPFVTLHGEKLLDYYGDRVDHICAHRTLRDAGIVVAGSSDYPLAPPDPLLAIRSLVTRTTAAGTTVGAGQRIGPQDAVDVYTRGSAAASDDESVKGTLAVGRLADLAVLDTDLTAAEPDALSEIRVRSTWVGGECVYTSRR</sequence>
<dbReference type="GO" id="GO:0016810">
    <property type="term" value="F:hydrolase activity, acting on carbon-nitrogen (but not peptide) bonds"/>
    <property type="evidence" value="ECO:0007669"/>
    <property type="project" value="InterPro"/>
</dbReference>
<feature type="domain" description="Amidohydrolase 3" evidence="1">
    <location>
        <begin position="62"/>
        <end position="535"/>
    </location>
</feature>
<comment type="caution">
    <text evidence="2">The sequence shown here is derived from an EMBL/GenBank/DDBJ whole genome shotgun (WGS) entry which is preliminary data.</text>
</comment>
<dbReference type="Pfam" id="PF07969">
    <property type="entry name" value="Amidohydro_3"/>
    <property type="match status" value="1"/>
</dbReference>
<dbReference type="InterPro" id="IPR033932">
    <property type="entry name" value="YtcJ-like"/>
</dbReference>
<keyword evidence="2" id="KW-0378">Hydrolase</keyword>
<name>A0A3M0I5C1_9ACTN</name>
<dbReference type="CDD" id="cd01300">
    <property type="entry name" value="YtcJ_like"/>
    <property type="match status" value="1"/>
</dbReference>
<organism evidence="2 3">
    <name type="scientific">Streptomyces shenzhenensis</name>
    <dbReference type="NCBI Taxonomy" id="943815"/>
    <lineage>
        <taxon>Bacteria</taxon>
        <taxon>Bacillati</taxon>
        <taxon>Actinomycetota</taxon>
        <taxon>Actinomycetes</taxon>
        <taxon>Kitasatosporales</taxon>
        <taxon>Streptomycetaceae</taxon>
        <taxon>Streptomyces</taxon>
    </lineage>
</organism>